<accession>A0A2P5BW29</accession>
<organism evidence="1 2">
    <name type="scientific">Parasponia andersonii</name>
    <name type="common">Sponia andersonii</name>
    <dbReference type="NCBI Taxonomy" id="3476"/>
    <lineage>
        <taxon>Eukaryota</taxon>
        <taxon>Viridiplantae</taxon>
        <taxon>Streptophyta</taxon>
        <taxon>Embryophyta</taxon>
        <taxon>Tracheophyta</taxon>
        <taxon>Spermatophyta</taxon>
        <taxon>Magnoliopsida</taxon>
        <taxon>eudicotyledons</taxon>
        <taxon>Gunneridae</taxon>
        <taxon>Pentapetalae</taxon>
        <taxon>rosids</taxon>
        <taxon>fabids</taxon>
        <taxon>Rosales</taxon>
        <taxon>Cannabaceae</taxon>
        <taxon>Parasponia</taxon>
    </lineage>
</organism>
<sequence length="82" mass="9514">MPFRDSIATTSQPPKTIAHLKILKEWDELVLITMHVNPIRRGYKSYLWHIQTPLQRLFVADSDQIIGVKCDHSCQKLGRDTL</sequence>
<dbReference type="AlphaFoldDB" id="A0A2P5BW29"/>
<dbReference type="Proteomes" id="UP000237105">
    <property type="component" value="Unassembled WGS sequence"/>
</dbReference>
<evidence type="ECO:0000313" key="2">
    <source>
        <dbReference type="Proteomes" id="UP000237105"/>
    </source>
</evidence>
<reference evidence="2" key="1">
    <citation type="submission" date="2016-06" db="EMBL/GenBank/DDBJ databases">
        <title>Parallel loss of symbiosis genes in relatives of nitrogen-fixing non-legume Parasponia.</title>
        <authorList>
            <person name="Van Velzen R."/>
            <person name="Holmer R."/>
            <person name="Bu F."/>
            <person name="Rutten L."/>
            <person name="Van Zeijl A."/>
            <person name="Liu W."/>
            <person name="Santuari L."/>
            <person name="Cao Q."/>
            <person name="Sharma T."/>
            <person name="Shen D."/>
            <person name="Roswanjaya Y."/>
            <person name="Wardhani T."/>
            <person name="Kalhor M.S."/>
            <person name="Jansen J."/>
            <person name="Van den Hoogen J."/>
            <person name="Gungor B."/>
            <person name="Hartog M."/>
            <person name="Hontelez J."/>
            <person name="Verver J."/>
            <person name="Yang W.-C."/>
            <person name="Schijlen E."/>
            <person name="Repin R."/>
            <person name="Schilthuizen M."/>
            <person name="Schranz E."/>
            <person name="Heidstra R."/>
            <person name="Miyata K."/>
            <person name="Fedorova E."/>
            <person name="Kohlen W."/>
            <person name="Bisseling T."/>
            <person name="Smit S."/>
            <person name="Geurts R."/>
        </authorList>
    </citation>
    <scope>NUCLEOTIDE SEQUENCE [LARGE SCALE GENOMIC DNA]</scope>
    <source>
        <strain evidence="2">cv. WU1-14</strain>
    </source>
</reference>
<gene>
    <name evidence="1" type="ORF">PanWU01x14_205320</name>
</gene>
<dbReference type="EMBL" id="JXTB01000212">
    <property type="protein sequence ID" value="PON52996.1"/>
    <property type="molecule type" value="Genomic_DNA"/>
</dbReference>
<keyword evidence="2" id="KW-1185">Reference proteome</keyword>
<protein>
    <submittedName>
        <fullName evidence="1">Uncharacterized protein</fullName>
    </submittedName>
</protein>
<evidence type="ECO:0000313" key="1">
    <source>
        <dbReference type="EMBL" id="PON52996.1"/>
    </source>
</evidence>
<proteinExistence type="predicted"/>
<comment type="caution">
    <text evidence="1">The sequence shown here is derived from an EMBL/GenBank/DDBJ whole genome shotgun (WGS) entry which is preliminary data.</text>
</comment>
<name>A0A2P5BW29_PARAD</name>